<comment type="caution">
    <text evidence="6">The sequence shown here is derived from an EMBL/GenBank/DDBJ whole genome shotgun (WGS) entry which is preliminary data.</text>
</comment>
<sequence length="699" mass="75839">MKGHISVRKTVGGVSRLALAVCLVVLVIVFVTAYGVGTSTANPRKARLMSTNIRVLNQNKVELEKCDQMRKTYLNGDKLTNAQLIASLQEREVAAKEALKMEKEREASIRSVVQRCTDDVDTLRKKAFGATAKNITAYLAELETRRVGLLDQLESLTNLKEMHRRSDLITLEKALVQQLTEVNRQQLVTDRVSACAKSPVKFSVVFDIGSSGNRVHVYKYSVNAATQDATTATPSVNALATLPTTTRPRDILNEIKLDEELFRYNYDALTKLPNPVADAPRALRKLFDAAKAFVPQEQHVCTPVEFKATAGLRSVGADTATATLSAIRQAFLNESFWLRGSAPVRMLDGKEEGPMAWLTVNFLLGSFDGHRSGGSRSNSTVAVIDLGGGSTQVVFEPHEAAFNTVPSHQQFTAQFGSRPVRAYQHCYEGFGLHAATRALLYSIQGKLPAKPSTTTTTAAPTEQQQQHGDMFNALFGGGGGAGERNDGNGKRTERDGDDGAIEEAKTGPSPDPIAVVAFPCFAAGYTDPLGVSNTKPSTTVEGTPVSGPNFTACANLFRDRLLRPVGESCPTAHCGIGRTHQPPLEQFAGDIYVISFVFDLLEAANATSLAVSPDEFAVRLADVEQIGVRRCAALTLDSIKTATVRSSLQPVYDCMYYAYSYALLKYGYGIPQDRSLHVVKRIQGYEMAWTLGASLISIA</sequence>
<dbReference type="GO" id="GO:0005524">
    <property type="term" value="F:ATP binding"/>
    <property type="evidence" value="ECO:0007669"/>
    <property type="project" value="UniProtKB-KW"/>
</dbReference>
<feature type="active site" description="Proton acceptor" evidence="3">
    <location>
        <position position="352"/>
    </location>
</feature>
<dbReference type="Gene3D" id="3.30.420.150">
    <property type="entry name" value="Exopolyphosphatase. Domain 2"/>
    <property type="match status" value="1"/>
</dbReference>
<evidence type="ECO:0000256" key="1">
    <source>
        <dbReference type="ARBA" id="ARBA00009283"/>
    </source>
</evidence>
<dbReference type="InterPro" id="IPR000407">
    <property type="entry name" value="GDA1_CD39_NTPase"/>
</dbReference>
<dbReference type="OrthoDB" id="6372431at2759"/>
<dbReference type="GeneID" id="26908356"/>
<dbReference type="PANTHER" id="PTHR11782">
    <property type="entry name" value="ADENOSINE/GUANOSINE DIPHOSPHATASE"/>
    <property type="match status" value="1"/>
</dbReference>
<keyword evidence="7" id="KW-1185">Reference proteome</keyword>
<evidence type="ECO:0000256" key="5">
    <source>
        <dbReference type="SAM" id="MobiDB-lite"/>
    </source>
</evidence>
<organism evidence="6 7">
    <name type="scientific">Leptomonas pyrrhocoris</name>
    <name type="common">Firebug parasite</name>
    <dbReference type="NCBI Taxonomy" id="157538"/>
    <lineage>
        <taxon>Eukaryota</taxon>
        <taxon>Discoba</taxon>
        <taxon>Euglenozoa</taxon>
        <taxon>Kinetoplastea</taxon>
        <taxon>Metakinetoplastina</taxon>
        <taxon>Trypanosomatida</taxon>
        <taxon>Trypanosomatidae</taxon>
        <taxon>Leishmaniinae</taxon>
        <taxon>Leptomonas</taxon>
    </lineage>
</organism>
<evidence type="ECO:0000256" key="3">
    <source>
        <dbReference type="PIRSR" id="PIRSR600407-1"/>
    </source>
</evidence>
<keyword evidence="4" id="KW-0067">ATP-binding</keyword>
<keyword evidence="2" id="KW-0378">Hydrolase</keyword>
<dbReference type="GO" id="GO:0016787">
    <property type="term" value="F:hydrolase activity"/>
    <property type="evidence" value="ECO:0007669"/>
    <property type="project" value="UniProtKB-KW"/>
</dbReference>
<evidence type="ECO:0000256" key="4">
    <source>
        <dbReference type="PIRSR" id="PIRSR600407-2"/>
    </source>
</evidence>
<dbReference type="OMA" id="RVHVYKY"/>
<proteinExistence type="inferred from homology"/>
<gene>
    <name evidence="6" type="ORF">ABB37_08071</name>
</gene>
<dbReference type="AlphaFoldDB" id="A0A0M9FTZ0"/>
<name>A0A0M9FTZ0_LEPPY</name>
<reference evidence="6 7" key="1">
    <citation type="submission" date="2015-07" db="EMBL/GenBank/DDBJ databases">
        <title>High-quality genome of monoxenous trypanosomatid Leptomonas pyrrhocoris.</title>
        <authorList>
            <person name="Flegontov P."/>
            <person name="Butenko A."/>
            <person name="Firsov S."/>
            <person name="Vlcek C."/>
            <person name="Logacheva M.D."/>
            <person name="Field M."/>
            <person name="Filatov D."/>
            <person name="Flegontova O."/>
            <person name="Gerasimov E."/>
            <person name="Jackson A.P."/>
            <person name="Kelly S."/>
            <person name="Opperdoes F."/>
            <person name="O'Reilly A."/>
            <person name="Votypka J."/>
            <person name="Yurchenko V."/>
            <person name="Lukes J."/>
        </authorList>
    </citation>
    <scope>NUCLEOTIDE SEQUENCE [LARGE SCALE GENOMIC DNA]</scope>
    <source>
        <strain evidence="6">H10</strain>
    </source>
</reference>
<dbReference type="Gene3D" id="3.30.420.40">
    <property type="match status" value="1"/>
</dbReference>
<dbReference type="PANTHER" id="PTHR11782:SF127">
    <property type="entry name" value="NTPASE, ISOFORM F"/>
    <property type="match status" value="1"/>
</dbReference>
<feature type="region of interest" description="Disordered" evidence="5">
    <location>
        <begin position="475"/>
        <end position="509"/>
    </location>
</feature>
<evidence type="ECO:0000256" key="2">
    <source>
        <dbReference type="ARBA" id="ARBA00022801"/>
    </source>
</evidence>
<dbReference type="RefSeq" id="XP_015654328.1">
    <property type="nucleotide sequence ID" value="XM_015806933.1"/>
</dbReference>
<feature type="compositionally biased region" description="Basic and acidic residues" evidence="5">
    <location>
        <begin position="483"/>
        <end position="494"/>
    </location>
</feature>
<dbReference type="Pfam" id="PF01150">
    <property type="entry name" value="GDA1_CD39"/>
    <property type="match status" value="1"/>
</dbReference>
<feature type="binding site" evidence="4">
    <location>
        <begin position="388"/>
        <end position="392"/>
    </location>
    <ligand>
        <name>ATP</name>
        <dbReference type="ChEBI" id="CHEBI:30616"/>
    </ligand>
</feature>
<evidence type="ECO:0000313" key="7">
    <source>
        <dbReference type="Proteomes" id="UP000037923"/>
    </source>
</evidence>
<accession>A0A0M9FTZ0</accession>
<keyword evidence="4" id="KW-0547">Nucleotide-binding</keyword>
<dbReference type="Proteomes" id="UP000037923">
    <property type="component" value="Unassembled WGS sequence"/>
</dbReference>
<comment type="similarity">
    <text evidence="1">Belongs to the GDA1/CD39 NTPase family.</text>
</comment>
<dbReference type="VEuPathDB" id="TriTrypDB:LpyrH10_22_0310"/>
<evidence type="ECO:0000313" key="6">
    <source>
        <dbReference type="EMBL" id="KPA75889.1"/>
    </source>
</evidence>
<dbReference type="EMBL" id="LGTL01000022">
    <property type="protein sequence ID" value="KPA75889.1"/>
    <property type="molecule type" value="Genomic_DNA"/>
</dbReference>
<protein>
    <submittedName>
        <fullName evidence="6">Putative nucleoside phosphatase putativeguanosine diphosphatase</fullName>
    </submittedName>
</protein>